<sequence>MESAWIGTRDYSPQLVVPKVLEFVNRFEGGIEGIKKRNHDNVVEMGQMLAKAWGTNLGCPPEMCASMIMVGLPASLAIEIQGWNLGIFMCRIELQKTTHLWGR</sequence>
<proteinExistence type="predicted"/>
<dbReference type="Proteomes" id="UP000516437">
    <property type="component" value="Chromosome 8"/>
</dbReference>
<evidence type="ECO:0000256" key="1">
    <source>
        <dbReference type="ARBA" id="ARBA00022898"/>
    </source>
</evidence>
<evidence type="ECO:0000313" key="3">
    <source>
        <dbReference type="Proteomes" id="UP000516437"/>
    </source>
</evidence>
<dbReference type="PANTHER" id="PTHR43092:SF2">
    <property type="entry name" value="HERCYNYLCYSTEINE SULFOXIDE LYASE"/>
    <property type="match status" value="1"/>
</dbReference>
<dbReference type="OrthoDB" id="5978656at2759"/>
<name>A0A6A1UQ09_9ROSI</name>
<dbReference type="EMBL" id="RXIC02000026">
    <property type="protein sequence ID" value="KAB1202485.1"/>
    <property type="molecule type" value="Genomic_DNA"/>
</dbReference>
<protein>
    <submittedName>
        <fullName evidence="2">Uncharacterized protein</fullName>
    </submittedName>
</protein>
<dbReference type="PANTHER" id="PTHR43092">
    <property type="entry name" value="L-CYSTEINE DESULFHYDRASE"/>
    <property type="match status" value="1"/>
</dbReference>
<keyword evidence="1" id="KW-0663">Pyridoxal phosphate</keyword>
<reference evidence="2 3" key="1">
    <citation type="journal article" date="2019" name="Plant Biotechnol. J.">
        <title>The red bayberry genome and genetic basis of sex determination.</title>
        <authorList>
            <person name="Jia H.M."/>
            <person name="Jia H.J."/>
            <person name="Cai Q.L."/>
            <person name="Wang Y."/>
            <person name="Zhao H.B."/>
            <person name="Yang W.F."/>
            <person name="Wang G.Y."/>
            <person name="Li Y.H."/>
            <person name="Zhan D.L."/>
            <person name="Shen Y.T."/>
            <person name="Niu Q.F."/>
            <person name="Chang L."/>
            <person name="Qiu J."/>
            <person name="Zhao L."/>
            <person name="Xie H.B."/>
            <person name="Fu W.Y."/>
            <person name="Jin J."/>
            <person name="Li X.W."/>
            <person name="Jiao Y."/>
            <person name="Zhou C.C."/>
            <person name="Tu T."/>
            <person name="Chai C.Y."/>
            <person name="Gao J.L."/>
            <person name="Fan L.J."/>
            <person name="van de Weg E."/>
            <person name="Wang J.Y."/>
            <person name="Gao Z.S."/>
        </authorList>
    </citation>
    <scope>NUCLEOTIDE SEQUENCE [LARGE SCALE GENOMIC DNA]</scope>
    <source>
        <tissue evidence="2">Leaves</tissue>
    </source>
</reference>
<keyword evidence="3" id="KW-1185">Reference proteome</keyword>
<comment type="caution">
    <text evidence="2">The sequence shown here is derived from an EMBL/GenBank/DDBJ whole genome shotgun (WGS) entry which is preliminary data.</text>
</comment>
<accession>A0A6A1UQ09</accession>
<dbReference type="AlphaFoldDB" id="A0A6A1UQ09"/>
<organism evidence="2 3">
    <name type="scientific">Morella rubra</name>
    <name type="common">Chinese bayberry</name>
    <dbReference type="NCBI Taxonomy" id="262757"/>
    <lineage>
        <taxon>Eukaryota</taxon>
        <taxon>Viridiplantae</taxon>
        <taxon>Streptophyta</taxon>
        <taxon>Embryophyta</taxon>
        <taxon>Tracheophyta</taxon>
        <taxon>Spermatophyta</taxon>
        <taxon>Magnoliopsida</taxon>
        <taxon>eudicotyledons</taxon>
        <taxon>Gunneridae</taxon>
        <taxon>Pentapetalae</taxon>
        <taxon>rosids</taxon>
        <taxon>fabids</taxon>
        <taxon>Fagales</taxon>
        <taxon>Myricaceae</taxon>
        <taxon>Morella</taxon>
    </lineage>
</organism>
<gene>
    <name evidence="2" type="ORF">CJ030_MR8G018288</name>
</gene>
<evidence type="ECO:0000313" key="2">
    <source>
        <dbReference type="EMBL" id="KAB1202485.1"/>
    </source>
</evidence>